<gene>
    <name evidence="7" type="ORF">ATO12_22880</name>
</gene>
<dbReference type="Pfam" id="PF07940">
    <property type="entry name" value="Hepar_II_III_C"/>
    <property type="match status" value="1"/>
</dbReference>
<evidence type="ECO:0000313" key="7">
    <source>
        <dbReference type="EMBL" id="EZH72300.1"/>
    </source>
</evidence>
<dbReference type="OrthoDB" id="7335480at2"/>
<organism evidence="7 8">
    <name type="scientific">Aquimarina atlantica</name>
    <dbReference type="NCBI Taxonomy" id="1317122"/>
    <lineage>
        <taxon>Bacteria</taxon>
        <taxon>Pseudomonadati</taxon>
        <taxon>Bacteroidota</taxon>
        <taxon>Flavobacteriia</taxon>
        <taxon>Flavobacteriales</taxon>
        <taxon>Flavobacteriaceae</taxon>
        <taxon>Aquimarina</taxon>
    </lineage>
</organism>
<evidence type="ECO:0000256" key="1">
    <source>
        <dbReference type="ARBA" id="ARBA00004418"/>
    </source>
</evidence>
<dbReference type="InterPro" id="IPR031680">
    <property type="entry name" value="Hepar_II_III_N"/>
</dbReference>
<evidence type="ECO:0000256" key="4">
    <source>
        <dbReference type="ARBA" id="ARBA00023239"/>
    </source>
</evidence>
<dbReference type="Gene3D" id="1.50.10.100">
    <property type="entry name" value="Chondroitin AC/alginate lyase"/>
    <property type="match status" value="1"/>
</dbReference>
<sequence length="527" mass="62415">MDRSKLILLIHTVKYLRFKQIYYQLYYLIRNKFFKRKYTKQLKKEIHPLNWKDSFLYPNSFTKENKFTFLNLPHQFTDKIDWNYANFGKLWTYNLNYFDFLNQKDCSVNEGLALINDYIENEVNLKDGKEPYPISLRGINWIKFLSKNKISNIDIDQTLYNHYETLIHNLEYHLLGNHLLENGYSLLFGAYYFKDEVLYKISKRILIKELNEQILYDGAHFELSPMYHQILLHRLLDCINLVQNNLWKEDKLLLFLEKKAIKMISWLEEVTYHNGNIPMVNDSAYNIAPTSQQLFEYAIKLKLNWNKGNLMDSGYRMLKNESYELFVDVGDIGPKYQPGHAHSDTFSFELYVKNKPILVDPAISTYEKNDNRLKERGTAYHNTVKIGNQDQTQVWDGFRVAKRAKVIDLKEKESILEATHNGYKNLGVTHTRRFSFQESKILIKDTISKEINTEQVAFFHFHPDIKKVEISGAQIYLPNENVGIKFDNELLNLETENYEYALGFNKKKTAKKIKVYFKTTLSTTISI</sequence>
<dbReference type="STRING" id="1317122.ATO12_22880"/>
<dbReference type="EMBL" id="AQRA01000008">
    <property type="protein sequence ID" value="EZH72300.1"/>
    <property type="molecule type" value="Genomic_DNA"/>
</dbReference>
<evidence type="ECO:0000256" key="2">
    <source>
        <dbReference type="ARBA" id="ARBA00022729"/>
    </source>
</evidence>
<dbReference type="Proteomes" id="UP000023541">
    <property type="component" value="Unassembled WGS sequence"/>
</dbReference>
<dbReference type="RefSeq" id="WP_034244693.1">
    <property type="nucleotide sequence ID" value="NZ_AQRA01000008.1"/>
</dbReference>
<dbReference type="GO" id="GO:0042597">
    <property type="term" value="C:periplasmic space"/>
    <property type="evidence" value="ECO:0007669"/>
    <property type="project" value="UniProtKB-SubCell"/>
</dbReference>
<accession>A0A023BQF5</accession>
<evidence type="ECO:0000259" key="6">
    <source>
        <dbReference type="Pfam" id="PF16889"/>
    </source>
</evidence>
<feature type="domain" description="Heparin-sulfate lyase N-terminal" evidence="6">
    <location>
        <begin position="140"/>
        <end position="286"/>
    </location>
</feature>
<dbReference type="PANTHER" id="PTHR39210:SF1">
    <property type="entry name" value="HEPARIN-SULFATE LYASE"/>
    <property type="match status" value="1"/>
</dbReference>
<dbReference type="GO" id="GO:0016829">
    <property type="term" value="F:lyase activity"/>
    <property type="evidence" value="ECO:0007669"/>
    <property type="project" value="UniProtKB-KW"/>
</dbReference>
<reference evidence="7 8" key="1">
    <citation type="submission" date="2014-04" db="EMBL/GenBank/DDBJ databases">
        <title>Aquimarina sp. 22II-S11-z7 Genome Sequencing.</title>
        <authorList>
            <person name="Lai Q."/>
        </authorList>
    </citation>
    <scope>NUCLEOTIDE SEQUENCE [LARGE SCALE GENOMIC DNA]</scope>
    <source>
        <strain evidence="7 8">22II-S11-z7</strain>
    </source>
</reference>
<evidence type="ECO:0000259" key="5">
    <source>
        <dbReference type="Pfam" id="PF07940"/>
    </source>
</evidence>
<protein>
    <submittedName>
        <fullName evidence="7">Uncharacterized protein</fullName>
    </submittedName>
</protein>
<evidence type="ECO:0000313" key="8">
    <source>
        <dbReference type="Proteomes" id="UP000023541"/>
    </source>
</evidence>
<dbReference type="Gene3D" id="2.70.98.70">
    <property type="match status" value="1"/>
</dbReference>
<keyword evidence="8" id="KW-1185">Reference proteome</keyword>
<dbReference type="eggNOG" id="COG5360">
    <property type="taxonomic scope" value="Bacteria"/>
</dbReference>
<comment type="caution">
    <text evidence="7">The sequence shown here is derived from an EMBL/GenBank/DDBJ whole genome shotgun (WGS) entry which is preliminary data.</text>
</comment>
<keyword evidence="3" id="KW-0574">Periplasm</keyword>
<dbReference type="InterPro" id="IPR008929">
    <property type="entry name" value="Chondroitin_lyas"/>
</dbReference>
<comment type="subcellular location">
    <subcellularLocation>
        <location evidence="1">Periplasm</location>
    </subcellularLocation>
</comment>
<dbReference type="PANTHER" id="PTHR39210">
    <property type="entry name" value="HEPARIN-SULFATE LYASE"/>
    <property type="match status" value="1"/>
</dbReference>
<evidence type="ECO:0000256" key="3">
    <source>
        <dbReference type="ARBA" id="ARBA00022764"/>
    </source>
</evidence>
<feature type="domain" description="Heparinase II/III-like C-terminal" evidence="5">
    <location>
        <begin position="309"/>
        <end position="519"/>
    </location>
</feature>
<dbReference type="InterPro" id="IPR012480">
    <property type="entry name" value="Hepar_II_III_C"/>
</dbReference>
<dbReference type="AlphaFoldDB" id="A0A023BQF5"/>
<dbReference type="Pfam" id="PF16889">
    <property type="entry name" value="Hepar_II_III_N"/>
    <property type="match status" value="1"/>
</dbReference>
<keyword evidence="4" id="KW-0456">Lyase</keyword>
<name>A0A023BQF5_9FLAO</name>
<dbReference type="SUPFAM" id="SSF48230">
    <property type="entry name" value="Chondroitin AC/alginate lyase"/>
    <property type="match status" value="1"/>
</dbReference>
<keyword evidence="2" id="KW-0732">Signal</keyword>
<proteinExistence type="predicted"/>